<keyword evidence="3" id="KW-0560">Oxidoreductase</keyword>
<dbReference type="Gene3D" id="1.10.150.120">
    <property type="entry name" value="[2Fe-2S]-binding domain"/>
    <property type="match status" value="1"/>
</dbReference>
<proteinExistence type="predicted"/>
<dbReference type="Gene3D" id="3.10.20.30">
    <property type="match status" value="1"/>
</dbReference>
<dbReference type="RefSeq" id="WP_222594826.1">
    <property type="nucleotide sequence ID" value="NZ_BJXB01000030.1"/>
</dbReference>
<dbReference type="InterPro" id="IPR036884">
    <property type="entry name" value="2Fe-2S-bd_dom_sf"/>
</dbReference>
<dbReference type="GO" id="GO:0051537">
    <property type="term" value="F:2 iron, 2 sulfur cluster binding"/>
    <property type="evidence" value="ECO:0007669"/>
    <property type="project" value="UniProtKB-KW"/>
</dbReference>
<dbReference type="InterPro" id="IPR051452">
    <property type="entry name" value="Diverse_Oxidoreductases"/>
</dbReference>
<protein>
    <submittedName>
        <fullName evidence="7">Oxidoreductase</fullName>
    </submittedName>
</protein>
<dbReference type="Pfam" id="PF01799">
    <property type="entry name" value="Fer2_2"/>
    <property type="match status" value="1"/>
</dbReference>
<keyword evidence="8" id="KW-1185">Reference proteome</keyword>
<keyword evidence="4" id="KW-0408">Iron</keyword>
<evidence type="ECO:0000256" key="5">
    <source>
        <dbReference type="ARBA" id="ARBA00023014"/>
    </source>
</evidence>
<evidence type="ECO:0000256" key="1">
    <source>
        <dbReference type="ARBA" id="ARBA00022714"/>
    </source>
</evidence>
<dbReference type="InterPro" id="IPR006058">
    <property type="entry name" value="2Fe2S_fd_BS"/>
</dbReference>
<evidence type="ECO:0000256" key="3">
    <source>
        <dbReference type="ARBA" id="ARBA00023002"/>
    </source>
</evidence>
<dbReference type="GO" id="GO:0016491">
    <property type="term" value="F:oxidoreductase activity"/>
    <property type="evidence" value="ECO:0007669"/>
    <property type="project" value="UniProtKB-KW"/>
</dbReference>
<dbReference type="InterPro" id="IPR036010">
    <property type="entry name" value="2Fe-2S_ferredoxin-like_sf"/>
</dbReference>
<dbReference type="Proteomes" id="UP000321306">
    <property type="component" value="Unassembled WGS sequence"/>
</dbReference>
<comment type="caution">
    <text evidence="7">The sequence shown here is derived from an EMBL/GenBank/DDBJ whole genome shotgun (WGS) entry which is preliminary data.</text>
</comment>
<evidence type="ECO:0000313" key="7">
    <source>
        <dbReference type="EMBL" id="GEM49215.1"/>
    </source>
</evidence>
<feature type="domain" description="2Fe-2S ferredoxin-type" evidence="6">
    <location>
        <begin position="1"/>
        <end position="75"/>
    </location>
</feature>
<keyword evidence="5" id="KW-0411">Iron-sulfur</keyword>
<dbReference type="PROSITE" id="PS51085">
    <property type="entry name" value="2FE2S_FER_2"/>
    <property type="match status" value="1"/>
</dbReference>
<sequence>MKLNINGNTYQTGAEPNDLLLWVLRDELGLTGTKFGCGIGYCGSCTVHVDGKPMRACVTPVQAVQNKNIRTIEGLKKGETLHPVQQAFVDHQVLQCGWCMSGQMMQAAALLEQQPGISDEELLQGMSGNFCRCGSYVRIREAVLDAAKRVREGRS</sequence>
<gene>
    <name evidence="7" type="ORF">DC3_48500</name>
</gene>
<keyword evidence="2" id="KW-0479">Metal-binding</keyword>
<evidence type="ECO:0000256" key="4">
    <source>
        <dbReference type="ARBA" id="ARBA00023004"/>
    </source>
</evidence>
<dbReference type="PANTHER" id="PTHR44379">
    <property type="entry name" value="OXIDOREDUCTASE WITH IRON-SULFUR SUBUNIT"/>
    <property type="match status" value="1"/>
</dbReference>
<dbReference type="InterPro" id="IPR002888">
    <property type="entry name" value="2Fe-2S-bd"/>
</dbReference>
<name>A0A511N8P0_DEIC1</name>
<dbReference type="InterPro" id="IPR001041">
    <property type="entry name" value="2Fe-2S_ferredoxin-type"/>
</dbReference>
<dbReference type="SUPFAM" id="SSF47741">
    <property type="entry name" value="CO dehydrogenase ISP C-domain like"/>
    <property type="match status" value="1"/>
</dbReference>
<evidence type="ECO:0000259" key="6">
    <source>
        <dbReference type="PROSITE" id="PS51085"/>
    </source>
</evidence>
<dbReference type="CDD" id="cd00207">
    <property type="entry name" value="fer2"/>
    <property type="match status" value="1"/>
</dbReference>
<evidence type="ECO:0000256" key="2">
    <source>
        <dbReference type="ARBA" id="ARBA00022723"/>
    </source>
</evidence>
<keyword evidence="1" id="KW-0001">2Fe-2S</keyword>
<dbReference type="Pfam" id="PF00111">
    <property type="entry name" value="Fer2"/>
    <property type="match status" value="1"/>
</dbReference>
<dbReference type="PROSITE" id="PS00197">
    <property type="entry name" value="2FE2S_FER_1"/>
    <property type="match status" value="1"/>
</dbReference>
<reference evidence="7 8" key="1">
    <citation type="submission" date="2019-07" db="EMBL/GenBank/DDBJ databases">
        <title>Whole genome shotgun sequence of Deinococcus cellulosilyticus NBRC 106333.</title>
        <authorList>
            <person name="Hosoyama A."/>
            <person name="Uohara A."/>
            <person name="Ohji S."/>
            <person name="Ichikawa N."/>
        </authorList>
    </citation>
    <scope>NUCLEOTIDE SEQUENCE [LARGE SCALE GENOMIC DNA]</scope>
    <source>
        <strain evidence="7 8">NBRC 106333</strain>
    </source>
</reference>
<dbReference type="InterPro" id="IPR012675">
    <property type="entry name" value="Beta-grasp_dom_sf"/>
</dbReference>
<organism evidence="7 8">
    <name type="scientific">Deinococcus cellulosilyticus (strain DSM 18568 / NBRC 106333 / KACC 11606 / 5516J-15)</name>
    <dbReference type="NCBI Taxonomy" id="1223518"/>
    <lineage>
        <taxon>Bacteria</taxon>
        <taxon>Thermotogati</taxon>
        <taxon>Deinococcota</taxon>
        <taxon>Deinococci</taxon>
        <taxon>Deinococcales</taxon>
        <taxon>Deinococcaceae</taxon>
        <taxon>Deinococcus</taxon>
    </lineage>
</organism>
<dbReference type="EMBL" id="BJXB01000030">
    <property type="protein sequence ID" value="GEM49215.1"/>
    <property type="molecule type" value="Genomic_DNA"/>
</dbReference>
<accession>A0A511N8P0</accession>
<dbReference type="GO" id="GO:0046872">
    <property type="term" value="F:metal ion binding"/>
    <property type="evidence" value="ECO:0007669"/>
    <property type="project" value="UniProtKB-KW"/>
</dbReference>
<dbReference type="PANTHER" id="PTHR44379:SF2">
    <property type="entry name" value="BLR6218 PROTEIN"/>
    <property type="match status" value="1"/>
</dbReference>
<dbReference type="AlphaFoldDB" id="A0A511N8P0"/>
<evidence type="ECO:0000313" key="8">
    <source>
        <dbReference type="Proteomes" id="UP000321306"/>
    </source>
</evidence>
<dbReference type="SUPFAM" id="SSF54292">
    <property type="entry name" value="2Fe-2S ferredoxin-like"/>
    <property type="match status" value="1"/>
</dbReference>